<organism evidence="1 2">
    <name type="scientific">Segnochrobactrum spirostomi</name>
    <dbReference type="NCBI Taxonomy" id="2608987"/>
    <lineage>
        <taxon>Bacteria</taxon>
        <taxon>Pseudomonadati</taxon>
        <taxon>Pseudomonadota</taxon>
        <taxon>Alphaproteobacteria</taxon>
        <taxon>Hyphomicrobiales</taxon>
        <taxon>Segnochrobactraceae</taxon>
        <taxon>Segnochrobactrum</taxon>
    </lineage>
</organism>
<proteinExistence type="predicted"/>
<gene>
    <name evidence="1" type="ORF">F0357_04830</name>
</gene>
<comment type="caution">
    <text evidence="1">The sequence shown here is derived from an EMBL/GenBank/DDBJ whole genome shotgun (WGS) entry which is preliminary data.</text>
</comment>
<protein>
    <submittedName>
        <fullName evidence="1">Uncharacterized protein</fullName>
    </submittedName>
</protein>
<dbReference type="RefSeq" id="WP_153479331.1">
    <property type="nucleotide sequence ID" value="NZ_VWNA01000001.1"/>
</dbReference>
<dbReference type="AlphaFoldDB" id="A0A6A7XZ90"/>
<accession>A0A6A7XZ90</accession>
<reference evidence="1 2" key="1">
    <citation type="submission" date="2019-09" db="EMBL/GenBank/DDBJ databases">
        <title>Segnochrobactrum spirostomi gen. nov., sp. nov., isolated from the ciliate Spirostomum cf. yagiui and description of a novel family, Segnochrobactraceae fam. nov. within the order Rhizobiales of the class Alphaproteobacteria.</title>
        <authorList>
            <person name="Akter S."/>
            <person name="Shazib S.U.A."/>
            <person name="Shin M.K."/>
        </authorList>
    </citation>
    <scope>NUCLEOTIDE SEQUENCE [LARGE SCALE GENOMIC DNA]</scope>
    <source>
        <strain evidence="1 2">Sp-1</strain>
    </source>
</reference>
<evidence type="ECO:0000313" key="2">
    <source>
        <dbReference type="Proteomes" id="UP000332515"/>
    </source>
</evidence>
<evidence type="ECO:0000313" key="1">
    <source>
        <dbReference type="EMBL" id="MQT12004.1"/>
    </source>
</evidence>
<keyword evidence="2" id="KW-1185">Reference proteome</keyword>
<sequence>MVYAVQSFREGPRGTILADPVIRCISEGSALRGAARLADTKCGVIAWCAKIDPVTQRISDERTILFSTGRLPEGILPPHG</sequence>
<name>A0A6A7XZ90_9HYPH</name>
<dbReference type="EMBL" id="VWNA01000001">
    <property type="protein sequence ID" value="MQT12004.1"/>
    <property type="molecule type" value="Genomic_DNA"/>
</dbReference>
<dbReference type="Proteomes" id="UP000332515">
    <property type="component" value="Unassembled WGS sequence"/>
</dbReference>